<dbReference type="EMBL" id="LCFD01000001">
    <property type="protein sequence ID" value="KKS87615.1"/>
    <property type="molecule type" value="Genomic_DNA"/>
</dbReference>
<dbReference type="Pfam" id="PF10706">
    <property type="entry name" value="Aminoglyc_resit"/>
    <property type="match status" value="1"/>
</dbReference>
<sequence length="174" mass="20825">MTVNKYTRQLEDLALRIAKAAKESKKDYFIGGGLAIDFFYGQITRNHHDIDFHPILEDTVWWIEWFKSRGYKVTNRLDPKFPETWRVYNFEGEAIIDMWPLQQENGVLLINCEGKYVDAGRYWKETKLVDYKKVDIRIENPQRVLEQKTRHASQSQKYRRVDLHDFKLLGKEPK</sequence>
<dbReference type="InterPro" id="IPR043519">
    <property type="entry name" value="NT_sf"/>
</dbReference>
<accession>A0A0G1CPJ5</accession>
<dbReference type="Proteomes" id="UP000034050">
    <property type="component" value="Unassembled WGS sequence"/>
</dbReference>
<dbReference type="SUPFAM" id="SSF81301">
    <property type="entry name" value="Nucleotidyltransferase"/>
    <property type="match status" value="1"/>
</dbReference>
<evidence type="ECO:0000313" key="1">
    <source>
        <dbReference type="EMBL" id="KKS87615.1"/>
    </source>
</evidence>
<gene>
    <name evidence="1" type="ORF">UV61_C0001G0022</name>
</gene>
<name>A0A0G1CPJ5_9BACT</name>
<reference evidence="1 2" key="1">
    <citation type="journal article" date="2015" name="Nature">
        <title>rRNA introns, odd ribosomes, and small enigmatic genomes across a large radiation of phyla.</title>
        <authorList>
            <person name="Brown C.T."/>
            <person name="Hug L.A."/>
            <person name="Thomas B.C."/>
            <person name="Sharon I."/>
            <person name="Castelle C.J."/>
            <person name="Singh A."/>
            <person name="Wilkins M.J."/>
            <person name="Williams K.H."/>
            <person name="Banfield J.F."/>
        </authorList>
    </citation>
    <scope>NUCLEOTIDE SEQUENCE [LARGE SCALE GENOMIC DNA]</scope>
</reference>
<comment type="caution">
    <text evidence="1">The sequence shown here is derived from an EMBL/GenBank/DDBJ whole genome shotgun (WGS) entry which is preliminary data.</text>
</comment>
<protein>
    <recommendedName>
        <fullName evidence="3">Aminoglycoside-2''-adenylyltransferase</fullName>
    </recommendedName>
</protein>
<dbReference type="STRING" id="1618446.UV61_C0001G0022"/>
<evidence type="ECO:0008006" key="3">
    <source>
        <dbReference type="Google" id="ProtNLM"/>
    </source>
</evidence>
<dbReference type="InterPro" id="IPR019646">
    <property type="entry name" value="Aminoglyc_AdlTrfase"/>
</dbReference>
<dbReference type="AlphaFoldDB" id="A0A0G1CPJ5"/>
<evidence type="ECO:0000313" key="2">
    <source>
        <dbReference type="Proteomes" id="UP000034050"/>
    </source>
</evidence>
<dbReference type="Gene3D" id="3.30.460.40">
    <property type="match status" value="1"/>
</dbReference>
<organism evidence="1 2">
    <name type="scientific">Candidatus Gottesmanbacteria bacterium GW2011_GWB1_43_11</name>
    <dbReference type="NCBI Taxonomy" id="1618446"/>
    <lineage>
        <taxon>Bacteria</taxon>
        <taxon>Candidatus Gottesmaniibacteriota</taxon>
    </lineage>
</organism>
<proteinExistence type="predicted"/>